<proteinExistence type="predicted"/>
<keyword evidence="3" id="KW-1185">Reference proteome</keyword>
<comment type="caution">
    <text evidence="2">The sequence shown here is derived from an EMBL/GenBank/DDBJ whole genome shotgun (WGS) entry which is preliminary data.</text>
</comment>
<name>A0ABU0X837_9PSEU</name>
<sequence>MRDDDPDGTRGPADLDPVTAESEQEPDFGDEHDSTTVAGGTTPAEGPDESVPEGRGGMDAGADGPP</sequence>
<gene>
    <name evidence="2" type="ORF">CKY47_30910</name>
</gene>
<dbReference type="RefSeq" id="WP_306749946.1">
    <property type="nucleotide sequence ID" value="NZ_NSDM01000017.1"/>
</dbReference>
<evidence type="ECO:0000313" key="2">
    <source>
        <dbReference type="EMBL" id="MDQ2588298.1"/>
    </source>
</evidence>
<evidence type="ECO:0000313" key="3">
    <source>
        <dbReference type="Proteomes" id="UP001225605"/>
    </source>
</evidence>
<organism evidence="2 3">
    <name type="scientific">Saccharothrix yanglingensis</name>
    <dbReference type="NCBI Taxonomy" id="659496"/>
    <lineage>
        <taxon>Bacteria</taxon>
        <taxon>Bacillati</taxon>
        <taxon>Actinomycetota</taxon>
        <taxon>Actinomycetes</taxon>
        <taxon>Pseudonocardiales</taxon>
        <taxon>Pseudonocardiaceae</taxon>
        <taxon>Saccharothrix</taxon>
    </lineage>
</organism>
<dbReference type="EMBL" id="NSDM01000017">
    <property type="protein sequence ID" value="MDQ2588298.1"/>
    <property type="molecule type" value="Genomic_DNA"/>
</dbReference>
<feature type="region of interest" description="Disordered" evidence="1">
    <location>
        <begin position="1"/>
        <end position="66"/>
    </location>
</feature>
<reference evidence="2 3" key="1">
    <citation type="submission" date="2017-06" db="EMBL/GenBank/DDBJ databases">
        <title>Cultured bacterium strain Saccharothrix yanglingensis Hhs.015.</title>
        <authorList>
            <person name="Xia Y."/>
        </authorList>
    </citation>
    <scope>NUCLEOTIDE SEQUENCE [LARGE SCALE GENOMIC DNA]</scope>
    <source>
        <strain evidence="2 3">Hhs.015</strain>
    </source>
</reference>
<accession>A0ABU0X837</accession>
<dbReference type="Proteomes" id="UP001225605">
    <property type="component" value="Unassembled WGS sequence"/>
</dbReference>
<evidence type="ECO:0000256" key="1">
    <source>
        <dbReference type="SAM" id="MobiDB-lite"/>
    </source>
</evidence>
<protein>
    <submittedName>
        <fullName evidence="2">Uncharacterized protein</fullName>
    </submittedName>
</protein>